<gene>
    <name evidence="1" type="ordered locus">SNSL254_A0105</name>
</gene>
<organism evidence="1 2">
    <name type="scientific">Salmonella newport (strain SL254)</name>
    <dbReference type="NCBI Taxonomy" id="423368"/>
    <lineage>
        <taxon>Bacteria</taxon>
        <taxon>Pseudomonadati</taxon>
        <taxon>Pseudomonadota</taxon>
        <taxon>Gammaproteobacteria</taxon>
        <taxon>Enterobacterales</taxon>
        <taxon>Enterobacteriaceae</taxon>
        <taxon>Salmonella</taxon>
    </lineage>
</organism>
<reference evidence="1 2" key="1">
    <citation type="journal article" date="2011" name="J. Bacteriol.">
        <title>Comparative genomics of 28 Salmonella enterica isolates: evidence for CRISPR-mediated adaptive sublineage evolution.</title>
        <authorList>
            <person name="Fricke W.F."/>
            <person name="Mammel M.K."/>
            <person name="McDermott P.F."/>
            <person name="Tartera C."/>
            <person name="White D.G."/>
            <person name="Leclerc J.E."/>
            <person name="Ravel J."/>
            <person name="Cebula T.A."/>
        </authorList>
    </citation>
    <scope>NUCLEOTIDE SEQUENCE [LARGE SCALE GENOMIC DNA]</scope>
    <source>
        <strain evidence="1 2">SL254</strain>
    </source>
</reference>
<protein>
    <submittedName>
        <fullName evidence="1">Uncharacterized protein</fullName>
    </submittedName>
</protein>
<dbReference type="HOGENOM" id="CLU_2635959_0_0_6"/>
<evidence type="ECO:0000313" key="1">
    <source>
        <dbReference type="EMBL" id="ACF63807.1"/>
    </source>
</evidence>
<evidence type="ECO:0000313" key="2">
    <source>
        <dbReference type="Proteomes" id="UP000008824"/>
    </source>
</evidence>
<dbReference type="Proteomes" id="UP000008824">
    <property type="component" value="Chromosome"/>
</dbReference>
<proteinExistence type="predicted"/>
<dbReference type="EMBL" id="CP001113">
    <property type="protein sequence ID" value="ACF63807.1"/>
    <property type="molecule type" value="Genomic_DNA"/>
</dbReference>
<sequence>MSVFSVVSLPVKKSIAVFNNFGTPNLFCPCFILKKSTHGFYGRVSALGIDEKITVVPYQTRLHTHIHKRSFPNTTNFDKNTRTRKSK</sequence>
<accession>A0A0H3BRS0</accession>
<name>A0A0H3BRS0_SALNS</name>
<dbReference type="AlphaFoldDB" id="A0A0H3BRS0"/>
<dbReference type="KEGG" id="see:SNSL254_A0105"/>